<evidence type="ECO:0000256" key="1">
    <source>
        <dbReference type="SAM" id="SignalP"/>
    </source>
</evidence>
<sequence length="213" mass="22093">MNHLALRLHGALGLLIGLAPVAFAASSVDLTVHGSITPSACSIGLDNEGRIDFGKIAARSLNPETFTPLPPAALSLGVNCDAAAIFALRLTDYRADSNATPPIGFGLGLINGIERLGVYHVGLHTPLADNGPITQLQSLNNGQSWSVVDSGVALPALRLAAFGDASSGVWAPVPIKDLRVAMRVTTYIAPAQGLTLDKEVPLDGSALLELIYL</sequence>
<feature type="signal peptide" evidence="1">
    <location>
        <begin position="1"/>
        <end position="24"/>
    </location>
</feature>
<dbReference type="RefSeq" id="WP_135287531.1">
    <property type="nucleotide sequence ID" value="NZ_QUZU01000001.1"/>
</dbReference>
<accession>A0A4Z0B1R6</accession>
<dbReference type="AlphaFoldDB" id="A0A4Z0B1R6"/>
<protein>
    <submittedName>
        <fullName evidence="2">DUF1120 domain-containing protein</fullName>
    </submittedName>
</protein>
<organism evidence="2 3">
    <name type="scientific">Pseudomonas kairouanensis</name>
    <dbReference type="NCBI Taxonomy" id="2293832"/>
    <lineage>
        <taxon>Bacteria</taxon>
        <taxon>Pseudomonadati</taxon>
        <taxon>Pseudomonadota</taxon>
        <taxon>Gammaproteobacteria</taxon>
        <taxon>Pseudomonadales</taxon>
        <taxon>Pseudomonadaceae</taxon>
        <taxon>Pseudomonas</taxon>
    </lineage>
</organism>
<keyword evidence="1" id="KW-0732">Signal</keyword>
<evidence type="ECO:0000313" key="3">
    <source>
        <dbReference type="Proteomes" id="UP000297391"/>
    </source>
</evidence>
<evidence type="ECO:0000313" key="2">
    <source>
        <dbReference type="EMBL" id="TFY92630.1"/>
    </source>
</evidence>
<gene>
    <name evidence="2" type="ORF">DYL59_01335</name>
</gene>
<dbReference type="EMBL" id="QUZU01000001">
    <property type="protein sequence ID" value="TFY92630.1"/>
    <property type="molecule type" value="Genomic_DNA"/>
</dbReference>
<dbReference type="Proteomes" id="UP000297391">
    <property type="component" value="Unassembled WGS sequence"/>
</dbReference>
<proteinExistence type="predicted"/>
<dbReference type="OrthoDB" id="6602106at2"/>
<name>A0A4Z0B1R6_9PSED</name>
<reference evidence="2 3" key="1">
    <citation type="journal article" date="2019" name="Syst. Appl. Microbiol.">
        <title>New species of pathogenic Pseudomonas isolated from citrus in Tunisia: Proposal of Pseudomonas kairouanensis sp. nov. and Pseudomonas nabeulensis sp. nov.</title>
        <authorList>
            <person name="Oueslati M."/>
            <person name="Mulet M."/>
            <person name="Gomila M."/>
            <person name="Berge O."/>
            <person name="Hajlaoui M.R."/>
            <person name="Lalucat J."/>
            <person name="Sadfi-Zouaoui N."/>
            <person name="Garcia-Valdes E."/>
        </authorList>
    </citation>
    <scope>NUCLEOTIDE SEQUENCE [LARGE SCALE GENOMIC DNA]</scope>
    <source>
        <strain evidence="2 3">KC12</strain>
    </source>
</reference>
<comment type="caution">
    <text evidence="2">The sequence shown here is derived from an EMBL/GenBank/DDBJ whole genome shotgun (WGS) entry which is preliminary data.</text>
</comment>
<dbReference type="Pfam" id="PF06551">
    <property type="entry name" value="DUF1120"/>
    <property type="match status" value="1"/>
</dbReference>
<dbReference type="InterPro" id="IPR010546">
    <property type="entry name" value="DUF1120"/>
</dbReference>
<feature type="chain" id="PRO_5021306787" evidence="1">
    <location>
        <begin position="25"/>
        <end position="213"/>
    </location>
</feature>
<keyword evidence="3" id="KW-1185">Reference proteome</keyword>